<keyword evidence="1" id="KW-0813">Transport</keyword>
<dbReference type="InterPro" id="IPR021260">
    <property type="entry name" value="Amj"/>
</dbReference>
<keyword evidence="1" id="KW-1133">Transmembrane helix</keyword>
<gene>
    <name evidence="1" type="primary">amj</name>
    <name evidence="2" type="ORF">PDENDC454_25696</name>
</gene>
<dbReference type="HAMAP" id="MF_02077">
    <property type="entry name" value="Amj_flippase"/>
    <property type="match status" value="1"/>
</dbReference>
<organism evidence="2 3">
    <name type="scientific">Paenibacillus dendritiformis C454</name>
    <dbReference type="NCBI Taxonomy" id="1131935"/>
    <lineage>
        <taxon>Bacteria</taxon>
        <taxon>Bacillati</taxon>
        <taxon>Bacillota</taxon>
        <taxon>Bacilli</taxon>
        <taxon>Bacillales</taxon>
        <taxon>Paenibacillaceae</taxon>
        <taxon>Paenibacillus</taxon>
    </lineage>
</organism>
<dbReference type="Pfam" id="PF10997">
    <property type="entry name" value="Amj"/>
    <property type="match status" value="1"/>
</dbReference>
<evidence type="ECO:0000313" key="3">
    <source>
        <dbReference type="Proteomes" id="UP000003900"/>
    </source>
</evidence>
<dbReference type="RefSeq" id="WP_006679614.1">
    <property type="nucleotide sequence ID" value="NZ_AHKH01000141.1"/>
</dbReference>
<sequence>MPLTYTLVIVFILTLIIHASETLSYSIRFAGVRIGKLAVALSLTGIVVLVARTANLIQAPFTANFIDYANHHPEFDPLPYLRFTLVAASAGTLLAIAVFPTFVQLFTRIIARLEVAGSIPKLLAGVTIGQLKRTKSYIRRPTWSMLVSLRYKGIPKRFILLNIAVTAIYTVGVLASLYAAYLVPEFSTTASQSSGLINGMATILLTIFIDPQLGLITDKALQHPEERGRLGRIYAVLMFSRFFGTLLAQLLLVPAAYWIASIVRLIS</sequence>
<keyword evidence="1" id="KW-1003">Cell membrane</keyword>
<keyword evidence="1" id="KW-0573">Peptidoglycan synthesis</keyword>
<feature type="transmembrane region" description="Helical" evidence="1">
    <location>
        <begin position="234"/>
        <end position="260"/>
    </location>
</feature>
<dbReference type="GO" id="GO:0015648">
    <property type="term" value="F:lipid-linked peptidoglycan transporter activity"/>
    <property type="evidence" value="ECO:0007669"/>
    <property type="project" value="UniProtKB-UniRule"/>
</dbReference>
<dbReference type="AlphaFoldDB" id="H3SNI9"/>
<comment type="function">
    <text evidence="1">Involved in peptidoglycan biosynthesis. Transports lipid-linked peptidoglycan precursors from the inner to the outer leaflet of the cytoplasmic membrane.</text>
</comment>
<keyword evidence="1" id="KW-0961">Cell wall biogenesis/degradation</keyword>
<comment type="pathway">
    <text evidence="1">Cell wall biogenesis; peptidoglycan biosynthesis.</text>
</comment>
<dbReference type="EMBL" id="AHKH01000141">
    <property type="protein sequence ID" value="EHQ59352.1"/>
    <property type="molecule type" value="Genomic_DNA"/>
</dbReference>
<keyword evidence="1" id="KW-0472">Membrane</keyword>
<keyword evidence="3" id="KW-1185">Reference proteome</keyword>
<dbReference type="Proteomes" id="UP000003900">
    <property type="component" value="Unassembled WGS sequence"/>
</dbReference>
<accession>H3SNI9</accession>
<feature type="transmembrane region" description="Helical" evidence="1">
    <location>
        <begin position="6"/>
        <end position="25"/>
    </location>
</feature>
<dbReference type="GO" id="GO:0071555">
    <property type="term" value="P:cell wall organization"/>
    <property type="evidence" value="ECO:0007669"/>
    <property type="project" value="UniProtKB-KW"/>
</dbReference>
<comment type="similarity">
    <text evidence="1">Belongs to the Amj family.</text>
</comment>
<feature type="transmembrane region" description="Helical" evidence="1">
    <location>
        <begin position="195"/>
        <end position="213"/>
    </location>
</feature>
<dbReference type="UniPathway" id="UPA00219"/>
<evidence type="ECO:0000313" key="2">
    <source>
        <dbReference type="EMBL" id="EHQ59352.1"/>
    </source>
</evidence>
<feature type="transmembrane region" description="Helical" evidence="1">
    <location>
        <begin position="37"/>
        <end position="61"/>
    </location>
</feature>
<dbReference type="GO" id="GO:0009252">
    <property type="term" value="P:peptidoglycan biosynthetic process"/>
    <property type="evidence" value="ECO:0007669"/>
    <property type="project" value="UniProtKB-UniRule"/>
</dbReference>
<dbReference type="PATRIC" id="fig|1131935.3.peg.5338"/>
<proteinExistence type="inferred from homology"/>
<feature type="transmembrane region" description="Helical" evidence="1">
    <location>
        <begin position="81"/>
        <end position="103"/>
    </location>
</feature>
<comment type="caution">
    <text evidence="2">The sequence shown here is derived from an EMBL/GenBank/DDBJ whole genome shotgun (WGS) entry which is preliminary data.</text>
</comment>
<keyword evidence="1" id="KW-0133">Cell shape</keyword>
<comment type="subcellular location">
    <subcellularLocation>
        <location evidence="1">Cell membrane</location>
        <topology evidence="1">Multi-pass membrane protein</topology>
    </subcellularLocation>
</comment>
<keyword evidence="1" id="KW-0812">Transmembrane</keyword>
<reference evidence="2 3" key="1">
    <citation type="journal article" date="2012" name="J. Bacteriol.">
        <title>Genome Sequence of the Pattern-Forming Social Bacterium Paenibacillus dendritiformis C454 Chiral Morphotype.</title>
        <authorList>
            <person name="Sirota-Madi A."/>
            <person name="Olender T."/>
            <person name="Helman Y."/>
            <person name="Brainis I."/>
            <person name="Finkelshtein A."/>
            <person name="Roth D."/>
            <person name="Hagai E."/>
            <person name="Leshkowitz D."/>
            <person name="Brodsky L."/>
            <person name="Galatenko V."/>
            <person name="Nikolaev V."/>
            <person name="Gutnick D.L."/>
            <person name="Lancet D."/>
            <person name="Ben-Jacob E."/>
        </authorList>
    </citation>
    <scope>NUCLEOTIDE SEQUENCE [LARGE SCALE GENOMIC DNA]</scope>
    <source>
        <strain evidence="2 3">C454</strain>
    </source>
</reference>
<name>H3SNI9_9BACL</name>
<feature type="transmembrane region" description="Helical" evidence="1">
    <location>
        <begin position="158"/>
        <end position="183"/>
    </location>
</feature>
<dbReference type="GO" id="GO:0005886">
    <property type="term" value="C:plasma membrane"/>
    <property type="evidence" value="ECO:0007669"/>
    <property type="project" value="UniProtKB-SubCell"/>
</dbReference>
<dbReference type="GO" id="GO:0008360">
    <property type="term" value="P:regulation of cell shape"/>
    <property type="evidence" value="ECO:0007669"/>
    <property type="project" value="UniProtKB-KW"/>
</dbReference>
<protein>
    <recommendedName>
        <fullName evidence="1">Lipid II flippase Amj</fullName>
    </recommendedName>
</protein>
<evidence type="ECO:0000256" key="1">
    <source>
        <dbReference type="HAMAP-Rule" id="MF_02077"/>
    </source>
</evidence>
<dbReference type="STRING" id="1131935.PDENDC454_25696"/>